<organism evidence="3 4">
    <name type="scientific">Treponema pallidum subsp. pertenue (strain Gauthier)</name>
    <dbReference type="NCBI Taxonomy" id="491080"/>
    <lineage>
        <taxon>Bacteria</taxon>
        <taxon>Pseudomonadati</taxon>
        <taxon>Spirochaetota</taxon>
        <taxon>Spirochaetia</taxon>
        <taxon>Spirochaetales</taxon>
        <taxon>Treponemataceae</taxon>
        <taxon>Treponema</taxon>
    </lineage>
</organism>
<dbReference type="AlphaFoldDB" id="A0AAU8PDZ9"/>
<keyword evidence="1" id="KW-1133">Transmembrane helix</keyword>
<dbReference type="Proteomes" id="UP000008192">
    <property type="component" value="Chromosome"/>
</dbReference>
<dbReference type="KEGG" id="tpg:TPEGAU_0453a"/>
<evidence type="ECO:0000313" key="3">
    <source>
        <dbReference type="EMBL" id="AEZ59714.1"/>
    </source>
</evidence>
<gene>
    <name evidence="3" type="ordered locus">TPEGAU_0453a</name>
</gene>
<feature type="transmembrane region" description="Helical" evidence="1">
    <location>
        <begin position="96"/>
        <end position="115"/>
    </location>
</feature>
<proteinExistence type="predicted"/>
<protein>
    <recommendedName>
        <fullName evidence="2">DZANK-type domain-containing protein</fullName>
    </recommendedName>
</protein>
<reference evidence="4" key="1">
    <citation type="journal article" date="2012" name="PLoS Negl. Trop. Dis.">
        <title>Whole genome sequences of three Treponema pallidum ssp. pertenue strains: yaws and syphilis treponemes differ in less than 0.2% of the genome sequence.</title>
        <authorList>
            <person name="Cejkova D."/>
            <person name="Zobanikova M."/>
            <person name="Chen L."/>
            <person name="Pospisilova P."/>
            <person name="Strouhal M."/>
            <person name="Qin X."/>
            <person name="Mikalova L."/>
            <person name="Norris S.J."/>
            <person name="Muzny D.M."/>
            <person name="Gibbs R.A."/>
            <person name="Fulton L.L."/>
            <person name="Sodergren E."/>
            <person name="Weinstock G.M."/>
            <person name="Smajs D."/>
        </authorList>
    </citation>
    <scope>NUCLEOTIDE SEQUENCE [LARGE SCALE GENOMIC DNA]</scope>
    <source>
        <strain evidence="4">Gauthier</strain>
    </source>
</reference>
<keyword evidence="1" id="KW-0472">Membrane</keyword>
<evidence type="ECO:0000313" key="4">
    <source>
        <dbReference type="Proteomes" id="UP000008192"/>
    </source>
</evidence>
<keyword evidence="1" id="KW-0812">Transmembrane</keyword>
<evidence type="ECO:0000259" key="2">
    <source>
        <dbReference type="Pfam" id="PF12773"/>
    </source>
</evidence>
<name>A0AAU8PDZ9_TREPG</name>
<feature type="domain" description="DZANK-type" evidence="2">
    <location>
        <begin position="20"/>
        <end position="66"/>
    </location>
</feature>
<sequence length="116" mass="12575">MPAADVDHGRTTRVGVRFFCESCGSEVKRDARLCVHCGSFFSSIRCPSCKHAGNARDFEKGCPSCGYAFGNENRRKGSPPAPKGAPRRAEEALPTWVYAAICLLGVCVGTVAMWYL</sequence>
<evidence type="ECO:0000256" key="1">
    <source>
        <dbReference type="SAM" id="Phobius"/>
    </source>
</evidence>
<dbReference type="InterPro" id="IPR025874">
    <property type="entry name" value="DZR"/>
</dbReference>
<dbReference type="Pfam" id="PF12773">
    <property type="entry name" value="DZR"/>
    <property type="match status" value="1"/>
</dbReference>
<dbReference type="GeneID" id="93876223"/>
<accession>A0AAU8PDZ9</accession>
<dbReference type="RefSeq" id="WP_014342432.1">
    <property type="nucleotide sequence ID" value="NC_016843.1"/>
</dbReference>
<dbReference type="EMBL" id="CP002376">
    <property type="protein sequence ID" value="AEZ59714.1"/>
    <property type="molecule type" value="Genomic_DNA"/>
</dbReference>